<dbReference type="AlphaFoldDB" id="A0A9P5TQN3"/>
<keyword evidence="3" id="KW-1185">Reference proteome</keyword>
<proteinExistence type="predicted"/>
<dbReference type="EMBL" id="JADNYJ010000023">
    <property type="protein sequence ID" value="KAF8905206.1"/>
    <property type="molecule type" value="Genomic_DNA"/>
</dbReference>
<evidence type="ECO:0000256" key="1">
    <source>
        <dbReference type="SAM" id="Phobius"/>
    </source>
</evidence>
<keyword evidence="1" id="KW-1133">Transmembrane helix</keyword>
<organism evidence="2 3">
    <name type="scientific">Gymnopilus junonius</name>
    <name type="common">Spectacular rustgill mushroom</name>
    <name type="synonym">Gymnopilus spectabilis subsp. junonius</name>
    <dbReference type="NCBI Taxonomy" id="109634"/>
    <lineage>
        <taxon>Eukaryota</taxon>
        <taxon>Fungi</taxon>
        <taxon>Dikarya</taxon>
        <taxon>Basidiomycota</taxon>
        <taxon>Agaricomycotina</taxon>
        <taxon>Agaricomycetes</taxon>
        <taxon>Agaricomycetidae</taxon>
        <taxon>Agaricales</taxon>
        <taxon>Agaricineae</taxon>
        <taxon>Hymenogastraceae</taxon>
        <taxon>Gymnopilus</taxon>
    </lineage>
</organism>
<protein>
    <submittedName>
        <fullName evidence="2">Uncharacterized protein</fullName>
    </submittedName>
</protein>
<gene>
    <name evidence="2" type="ORF">CPB84DRAFT_1745535</name>
</gene>
<keyword evidence="1" id="KW-0472">Membrane</keyword>
<keyword evidence="1" id="KW-0812">Transmembrane</keyword>
<evidence type="ECO:0000313" key="3">
    <source>
        <dbReference type="Proteomes" id="UP000724874"/>
    </source>
</evidence>
<sequence>MSETLLILSPSGLAILEGVHGRKGIKANSADLLVFICELYIAEEMRILLSRRHEASIRHLDCRIASTVVYKLITVLDLWTGVKAFWRSNLKMPLGLVLLPTDPESPDVKIPSSSCKLEHSLASNIMVLTDGKNDSMLLWTFGWCTLSTVISCLKVVIQRFRGIPRVFRTPQGVQMDTLSMTPDVMTEEFCVGEIFSTYLGTSLPLGSSNTVEDFVEKSDADIQGLEKCIKGIKSDIFGLWRSRKILLRY</sequence>
<evidence type="ECO:0000313" key="2">
    <source>
        <dbReference type="EMBL" id="KAF8905206.1"/>
    </source>
</evidence>
<dbReference type="Proteomes" id="UP000724874">
    <property type="component" value="Unassembled WGS sequence"/>
</dbReference>
<reference evidence="2" key="1">
    <citation type="submission" date="2020-11" db="EMBL/GenBank/DDBJ databases">
        <authorList>
            <consortium name="DOE Joint Genome Institute"/>
            <person name="Ahrendt S."/>
            <person name="Riley R."/>
            <person name="Andreopoulos W."/>
            <person name="LaButti K."/>
            <person name="Pangilinan J."/>
            <person name="Ruiz-duenas F.J."/>
            <person name="Barrasa J.M."/>
            <person name="Sanchez-Garcia M."/>
            <person name="Camarero S."/>
            <person name="Miyauchi S."/>
            <person name="Serrano A."/>
            <person name="Linde D."/>
            <person name="Babiker R."/>
            <person name="Drula E."/>
            <person name="Ayuso-Fernandez I."/>
            <person name="Pacheco R."/>
            <person name="Padilla G."/>
            <person name="Ferreira P."/>
            <person name="Barriuso J."/>
            <person name="Kellner H."/>
            <person name="Castanera R."/>
            <person name="Alfaro M."/>
            <person name="Ramirez L."/>
            <person name="Pisabarro A.G."/>
            <person name="Kuo A."/>
            <person name="Tritt A."/>
            <person name="Lipzen A."/>
            <person name="He G."/>
            <person name="Yan M."/>
            <person name="Ng V."/>
            <person name="Cullen D."/>
            <person name="Martin F."/>
            <person name="Rosso M.-N."/>
            <person name="Henrissat B."/>
            <person name="Hibbett D."/>
            <person name="Martinez A.T."/>
            <person name="Grigoriev I.V."/>
        </authorList>
    </citation>
    <scope>NUCLEOTIDE SEQUENCE</scope>
    <source>
        <strain evidence="2">AH 44721</strain>
    </source>
</reference>
<feature type="transmembrane region" description="Helical" evidence="1">
    <location>
        <begin position="136"/>
        <end position="157"/>
    </location>
</feature>
<comment type="caution">
    <text evidence="2">The sequence shown here is derived from an EMBL/GenBank/DDBJ whole genome shotgun (WGS) entry which is preliminary data.</text>
</comment>
<name>A0A9P5TQN3_GYMJU</name>
<accession>A0A9P5TQN3</accession>